<dbReference type="GO" id="GO:0047570">
    <property type="term" value="F:3-oxoadipate enol-lactonase activity"/>
    <property type="evidence" value="ECO:0007669"/>
    <property type="project" value="UniProtKB-EC"/>
</dbReference>
<dbReference type="InterPro" id="IPR029058">
    <property type="entry name" value="AB_hydrolase_fold"/>
</dbReference>
<dbReference type="SUPFAM" id="SSF53474">
    <property type="entry name" value="alpha/beta-Hydrolases"/>
    <property type="match status" value="1"/>
</dbReference>
<dbReference type="PRINTS" id="PR00111">
    <property type="entry name" value="ABHYDROLASE"/>
</dbReference>
<keyword evidence="2" id="KW-0378">Hydrolase</keyword>
<gene>
    <name evidence="2" type="primary">catD_3</name>
    <name evidence="2" type="ORF">GALL_202450</name>
</gene>
<dbReference type="Gene3D" id="3.40.50.1820">
    <property type="entry name" value="alpha/beta hydrolase"/>
    <property type="match status" value="1"/>
</dbReference>
<feature type="domain" description="AB hydrolase-1" evidence="1">
    <location>
        <begin position="20"/>
        <end position="244"/>
    </location>
</feature>
<dbReference type="PANTHER" id="PTHR43433">
    <property type="entry name" value="HYDROLASE, ALPHA/BETA FOLD FAMILY PROTEIN"/>
    <property type="match status" value="1"/>
</dbReference>
<dbReference type="PANTHER" id="PTHR43433:SF5">
    <property type="entry name" value="AB HYDROLASE-1 DOMAIN-CONTAINING PROTEIN"/>
    <property type="match status" value="1"/>
</dbReference>
<dbReference type="AlphaFoldDB" id="A0A1J5S0T2"/>
<dbReference type="EMBL" id="MLJW01000128">
    <property type="protein sequence ID" value="OIQ97775.1"/>
    <property type="molecule type" value="Genomic_DNA"/>
</dbReference>
<proteinExistence type="predicted"/>
<evidence type="ECO:0000259" key="1">
    <source>
        <dbReference type="Pfam" id="PF00561"/>
    </source>
</evidence>
<protein>
    <submittedName>
        <fullName evidence="2">3-oxoadipate enol-lactonase 2</fullName>
        <ecNumber evidence="2">3.1.1.24</ecNumber>
    </submittedName>
</protein>
<name>A0A1J5S0T2_9ZZZZ</name>
<dbReference type="EC" id="3.1.1.24" evidence="2"/>
<comment type="caution">
    <text evidence="2">The sequence shown here is derived from an EMBL/GenBank/DDBJ whole genome shotgun (WGS) entry which is preliminary data.</text>
</comment>
<dbReference type="NCBIfam" id="TIGR02427">
    <property type="entry name" value="protocat_pcaD"/>
    <property type="match status" value="1"/>
</dbReference>
<reference evidence="2" key="1">
    <citation type="submission" date="2016-10" db="EMBL/GenBank/DDBJ databases">
        <title>Sequence of Gallionella enrichment culture.</title>
        <authorList>
            <person name="Poehlein A."/>
            <person name="Muehling M."/>
            <person name="Daniel R."/>
        </authorList>
    </citation>
    <scope>NUCLEOTIDE SEQUENCE</scope>
</reference>
<dbReference type="InterPro" id="IPR000073">
    <property type="entry name" value="AB_hydrolase_1"/>
</dbReference>
<organism evidence="2">
    <name type="scientific">mine drainage metagenome</name>
    <dbReference type="NCBI Taxonomy" id="410659"/>
    <lineage>
        <taxon>unclassified sequences</taxon>
        <taxon>metagenomes</taxon>
        <taxon>ecological metagenomes</taxon>
    </lineage>
</organism>
<evidence type="ECO:0000313" key="2">
    <source>
        <dbReference type="EMBL" id="OIQ97775.1"/>
    </source>
</evidence>
<dbReference type="Pfam" id="PF00561">
    <property type="entry name" value="Abhydrolase_1"/>
    <property type="match status" value="1"/>
</dbReference>
<accession>A0A1J5S0T2</accession>
<dbReference type="InterPro" id="IPR026968">
    <property type="entry name" value="PcaD/CatD"/>
</dbReference>
<dbReference type="GO" id="GO:0042952">
    <property type="term" value="P:beta-ketoadipate pathway"/>
    <property type="evidence" value="ECO:0007669"/>
    <property type="project" value="InterPro"/>
</dbReference>
<sequence length="264" mass="28735">MKIHANGIDIHYQVEGSGPWLTLSHSLASDLSMWAPQMAALTPHFTVLRFDTRGHGQSSAPPGAYTWEELRNDALALLDALGIARTHFVGLSMGGMIAQYLALAAPGRIDHLVLADTTSRYSAAAAALWQERIKLVREKGMAVLEAGTLERWFTTPYRAAHPEVMARIGALIRNTPVNGYVGCAQAIPTIDLTERLGELRAPTLVIAGADDAGTPPDLAREIADRIPGARLEIIPEASHLTNIEQAECFNRLLCEFLIPTENKR</sequence>
<dbReference type="InterPro" id="IPR050471">
    <property type="entry name" value="AB_hydrolase"/>
</dbReference>